<dbReference type="AlphaFoldDB" id="A0A0N4VDT8"/>
<feature type="compositionally biased region" description="Basic and acidic residues" evidence="1">
    <location>
        <begin position="1"/>
        <end position="21"/>
    </location>
</feature>
<name>A0A0N4VDT8_ENTVE</name>
<accession>A0A0N4VDT8</accession>
<protein>
    <submittedName>
        <fullName evidence="2 4">Uncharacterized protein</fullName>
    </submittedName>
</protein>
<keyword evidence="3" id="KW-1185">Reference proteome</keyword>
<reference evidence="4" key="1">
    <citation type="submission" date="2017-02" db="UniProtKB">
        <authorList>
            <consortium name="WormBaseParasite"/>
        </authorList>
    </citation>
    <scope>IDENTIFICATION</scope>
</reference>
<proteinExistence type="predicted"/>
<feature type="region of interest" description="Disordered" evidence="1">
    <location>
        <begin position="1"/>
        <end position="45"/>
    </location>
</feature>
<dbReference type="WBParaSite" id="EVEC_0000878401-mRNA-1">
    <property type="protein sequence ID" value="EVEC_0000878401-mRNA-1"/>
    <property type="gene ID" value="EVEC_0000878401"/>
</dbReference>
<dbReference type="Proteomes" id="UP000274131">
    <property type="component" value="Unassembled WGS sequence"/>
</dbReference>
<evidence type="ECO:0000256" key="1">
    <source>
        <dbReference type="SAM" id="MobiDB-lite"/>
    </source>
</evidence>
<dbReference type="EMBL" id="UXUI01009344">
    <property type="protein sequence ID" value="VDD93517.1"/>
    <property type="molecule type" value="Genomic_DNA"/>
</dbReference>
<gene>
    <name evidence="2" type="ORF">EVEC_LOCUS8268</name>
</gene>
<sequence length="101" mass="12140">MKKEKRIEERKRRENEREREKKKERKNKKAKELRGKERKKEGKKKEIKKITIIYVQFKCPSFFDTNFDHHQSSLPLPLPQLPPSSSPLSSLQLQFYDGVIT</sequence>
<evidence type="ECO:0000313" key="4">
    <source>
        <dbReference type="WBParaSite" id="EVEC_0000878401-mRNA-1"/>
    </source>
</evidence>
<reference evidence="2 3" key="2">
    <citation type="submission" date="2018-10" db="EMBL/GenBank/DDBJ databases">
        <authorList>
            <consortium name="Pathogen Informatics"/>
        </authorList>
    </citation>
    <scope>NUCLEOTIDE SEQUENCE [LARGE SCALE GENOMIC DNA]</scope>
</reference>
<evidence type="ECO:0000313" key="3">
    <source>
        <dbReference type="Proteomes" id="UP000274131"/>
    </source>
</evidence>
<organism evidence="4">
    <name type="scientific">Enterobius vermicularis</name>
    <name type="common">Human pinworm</name>
    <dbReference type="NCBI Taxonomy" id="51028"/>
    <lineage>
        <taxon>Eukaryota</taxon>
        <taxon>Metazoa</taxon>
        <taxon>Ecdysozoa</taxon>
        <taxon>Nematoda</taxon>
        <taxon>Chromadorea</taxon>
        <taxon>Rhabditida</taxon>
        <taxon>Spirurina</taxon>
        <taxon>Oxyuridomorpha</taxon>
        <taxon>Oxyuroidea</taxon>
        <taxon>Oxyuridae</taxon>
        <taxon>Enterobius</taxon>
    </lineage>
</organism>
<feature type="compositionally biased region" description="Basic and acidic residues" evidence="1">
    <location>
        <begin position="30"/>
        <end position="44"/>
    </location>
</feature>
<evidence type="ECO:0000313" key="2">
    <source>
        <dbReference type="EMBL" id="VDD93517.1"/>
    </source>
</evidence>